<dbReference type="InterPro" id="IPR050889">
    <property type="entry name" value="Dendritic_Spine_Reg/Scaffold"/>
</dbReference>
<dbReference type="PANTHER" id="PTHR24166:SF48">
    <property type="entry name" value="PROTEIN VAPYRIN"/>
    <property type="match status" value="1"/>
</dbReference>
<evidence type="ECO:0000256" key="3">
    <source>
        <dbReference type="PROSITE-ProRule" id="PRU00023"/>
    </source>
</evidence>
<dbReference type="Gene3D" id="1.25.40.20">
    <property type="entry name" value="Ankyrin repeat-containing domain"/>
    <property type="match status" value="1"/>
</dbReference>
<dbReference type="AlphaFoldDB" id="A0AAD6IUU8"/>
<name>A0AAD6IUU8_DREDA</name>
<dbReference type="InterPro" id="IPR036770">
    <property type="entry name" value="Ankyrin_rpt-contain_sf"/>
</dbReference>
<dbReference type="Proteomes" id="UP001221413">
    <property type="component" value="Unassembled WGS sequence"/>
</dbReference>
<evidence type="ECO:0000313" key="6">
    <source>
        <dbReference type="EMBL" id="KAJ6259064.1"/>
    </source>
</evidence>
<evidence type="ECO:0000259" key="5">
    <source>
        <dbReference type="Pfam" id="PF14420"/>
    </source>
</evidence>
<feature type="domain" description="Clr5" evidence="5">
    <location>
        <begin position="14"/>
        <end position="67"/>
    </location>
</feature>
<dbReference type="PROSITE" id="PS50297">
    <property type="entry name" value="ANK_REP_REGION"/>
    <property type="match status" value="2"/>
</dbReference>
<dbReference type="PANTHER" id="PTHR24166">
    <property type="entry name" value="ROLLING PEBBLES, ISOFORM B"/>
    <property type="match status" value="1"/>
</dbReference>
<protein>
    <recommendedName>
        <fullName evidence="5">Clr5 domain-containing protein</fullName>
    </recommendedName>
</protein>
<dbReference type="EMBL" id="JAQGDS010000007">
    <property type="protein sequence ID" value="KAJ6259064.1"/>
    <property type="molecule type" value="Genomic_DNA"/>
</dbReference>
<feature type="repeat" description="ANK" evidence="3">
    <location>
        <begin position="523"/>
        <end position="548"/>
    </location>
</feature>
<dbReference type="PROSITE" id="PS50088">
    <property type="entry name" value="ANK_REPEAT"/>
    <property type="match status" value="2"/>
</dbReference>
<dbReference type="Pfam" id="PF14420">
    <property type="entry name" value="Clr5"/>
    <property type="match status" value="1"/>
</dbReference>
<evidence type="ECO:0000256" key="2">
    <source>
        <dbReference type="ARBA" id="ARBA00023043"/>
    </source>
</evidence>
<gene>
    <name evidence="6" type="ORF">Dda_5961</name>
</gene>
<proteinExistence type="predicted"/>
<feature type="repeat" description="ANK" evidence="3">
    <location>
        <begin position="493"/>
        <end position="522"/>
    </location>
</feature>
<dbReference type="Pfam" id="PF12796">
    <property type="entry name" value="Ank_2"/>
    <property type="match status" value="1"/>
</dbReference>
<dbReference type="InterPro" id="IPR002110">
    <property type="entry name" value="Ankyrin_rpt"/>
</dbReference>
<comment type="caution">
    <text evidence="6">The sequence shown here is derived from an EMBL/GenBank/DDBJ whole genome shotgun (WGS) entry which is preliminary data.</text>
</comment>
<keyword evidence="1" id="KW-0677">Repeat</keyword>
<dbReference type="InterPro" id="IPR025676">
    <property type="entry name" value="Clr5_dom"/>
</dbReference>
<reference evidence="6" key="1">
    <citation type="submission" date="2023-01" db="EMBL/GenBank/DDBJ databases">
        <title>The chitinases involved in constricting ring structure development in the nematode-trapping fungus Drechslerella dactyloides.</title>
        <authorList>
            <person name="Wang R."/>
            <person name="Zhang L."/>
            <person name="Tang P."/>
            <person name="Li S."/>
            <person name="Liang L."/>
        </authorList>
    </citation>
    <scope>NUCLEOTIDE SEQUENCE</scope>
    <source>
        <strain evidence="6">YMF1.00031</strain>
    </source>
</reference>
<sequence>MPLGSTNSNVPRPPHKLDKYRDLIKVWYLDEGRSNKQICDSLKGQPYFCDVTQKQLEARLRLWGMRKNMKKADYEKINLEQVARLARNPHSQTEVCFRDKIVSPTILKKARQRYGYQPPDLIARMTGVVSIGHEAVEISRSDLSMEPDSRAVVRCRTPIHELDTYMSNLQAFQLETLPIAQFSQDLPHILDDYLIKVHSNTLIGDSFITEAEVNILTDNCALDTTRDGFEQQLRQTQYNGGFFADSRWEHDLNVFQELHYLLAEASRGGPIDHQLIISPTDTKSILKLLQQGGETAESFGRTFLQAIIKSNDPKNLRLARLLIDLGIKLPTSKLLEAFSRADLHIDTIQFLLDLMSKVYAQHSDRRRDPEIAFLGLLGHITEGPAKHPWPIDEMAILCRNPKMIELIMNRSYELLESIIGFGVLVYNPAAEKSPLLVAIKAGNSKAFKLLLANGGRKLINSPYRLKVGDLHDSVCRDRKCPETREQRCKPFVTPLVLAAAYGSLELVIILLAEGADVNFSTPQTTTALEAAVQNGRLDTVRLLLNAGATQAGKAWSWAQNGFPAISKMLKDHMDAKGITPEEPEVIHELDDDDYDVDDDDYDADDDDYDVYDAI</sequence>
<keyword evidence="7" id="KW-1185">Reference proteome</keyword>
<organism evidence="6 7">
    <name type="scientific">Drechslerella dactyloides</name>
    <name type="common">Nematode-trapping fungus</name>
    <name type="synonym">Arthrobotrys dactyloides</name>
    <dbReference type="NCBI Taxonomy" id="74499"/>
    <lineage>
        <taxon>Eukaryota</taxon>
        <taxon>Fungi</taxon>
        <taxon>Dikarya</taxon>
        <taxon>Ascomycota</taxon>
        <taxon>Pezizomycotina</taxon>
        <taxon>Orbiliomycetes</taxon>
        <taxon>Orbiliales</taxon>
        <taxon>Orbiliaceae</taxon>
        <taxon>Drechslerella</taxon>
    </lineage>
</organism>
<feature type="region of interest" description="Disordered" evidence="4">
    <location>
        <begin position="580"/>
        <end position="608"/>
    </location>
</feature>
<accession>A0AAD6IUU8</accession>
<evidence type="ECO:0000256" key="4">
    <source>
        <dbReference type="SAM" id="MobiDB-lite"/>
    </source>
</evidence>
<dbReference type="SUPFAM" id="SSF48403">
    <property type="entry name" value="Ankyrin repeat"/>
    <property type="match status" value="1"/>
</dbReference>
<evidence type="ECO:0000313" key="7">
    <source>
        <dbReference type="Proteomes" id="UP001221413"/>
    </source>
</evidence>
<dbReference type="SMART" id="SM00248">
    <property type="entry name" value="ANK"/>
    <property type="match status" value="4"/>
</dbReference>
<feature type="compositionally biased region" description="Acidic residues" evidence="4">
    <location>
        <begin position="589"/>
        <end position="608"/>
    </location>
</feature>
<keyword evidence="2 3" id="KW-0040">ANK repeat</keyword>
<evidence type="ECO:0000256" key="1">
    <source>
        <dbReference type="ARBA" id="ARBA00022737"/>
    </source>
</evidence>